<gene>
    <name evidence="2" type="ORF">AMECASPLE_000759</name>
</gene>
<keyword evidence="1" id="KW-0472">Membrane</keyword>
<keyword evidence="1" id="KW-1133">Transmembrane helix</keyword>
<dbReference type="EMBL" id="JAHRIP010056451">
    <property type="protein sequence ID" value="MEQ2301885.1"/>
    <property type="molecule type" value="Genomic_DNA"/>
</dbReference>
<reference evidence="2 3" key="1">
    <citation type="submission" date="2021-06" db="EMBL/GenBank/DDBJ databases">
        <authorList>
            <person name="Palmer J.M."/>
        </authorList>
    </citation>
    <scope>NUCLEOTIDE SEQUENCE [LARGE SCALE GENOMIC DNA]</scope>
    <source>
        <strain evidence="2 3">AS_MEX2019</strain>
        <tissue evidence="2">Muscle</tissue>
    </source>
</reference>
<evidence type="ECO:0000256" key="1">
    <source>
        <dbReference type="SAM" id="Phobius"/>
    </source>
</evidence>
<evidence type="ECO:0000313" key="3">
    <source>
        <dbReference type="Proteomes" id="UP001469553"/>
    </source>
</evidence>
<proteinExistence type="predicted"/>
<organism evidence="2 3">
    <name type="scientific">Ameca splendens</name>
    <dbReference type="NCBI Taxonomy" id="208324"/>
    <lineage>
        <taxon>Eukaryota</taxon>
        <taxon>Metazoa</taxon>
        <taxon>Chordata</taxon>
        <taxon>Craniata</taxon>
        <taxon>Vertebrata</taxon>
        <taxon>Euteleostomi</taxon>
        <taxon>Actinopterygii</taxon>
        <taxon>Neopterygii</taxon>
        <taxon>Teleostei</taxon>
        <taxon>Neoteleostei</taxon>
        <taxon>Acanthomorphata</taxon>
        <taxon>Ovalentaria</taxon>
        <taxon>Atherinomorphae</taxon>
        <taxon>Cyprinodontiformes</taxon>
        <taxon>Goodeidae</taxon>
        <taxon>Ameca</taxon>
    </lineage>
</organism>
<evidence type="ECO:0000313" key="2">
    <source>
        <dbReference type="EMBL" id="MEQ2301885.1"/>
    </source>
</evidence>
<keyword evidence="1" id="KW-0812">Transmembrane</keyword>
<comment type="caution">
    <text evidence="2">The sequence shown here is derived from an EMBL/GenBank/DDBJ whole genome shotgun (WGS) entry which is preliminary data.</text>
</comment>
<dbReference type="Proteomes" id="UP001469553">
    <property type="component" value="Unassembled WGS sequence"/>
</dbReference>
<sequence length="120" mass="13882">MWRQICRLQLLSPQPSVPWDTGLHTHTTAGGQNQREHQPSAMDPLFCLHLIVCLLLSLMLNLVSVRVVYFFSLLGVNQEFLDYKESYCFYCETYTWTLNNYCVDCVCVSSGQLRAFTYPC</sequence>
<accession>A0ABV0Z6Z8</accession>
<feature type="transmembrane region" description="Helical" evidence="1">
    <location>
        <begin position="45"/>
        <end position="71"/>
    </location>
</feature>
<name>A0ABV0Z6Z8_9TELE</name>
<protein>
    <submittedName>
        <fullName evidence="2">Uncharacterized protein</fullName>
    </submittedName>
</protein>
<keyword evidence="3" id="KW-1185">Reference proteome</keyword>